<feature type="compositionally biased region" description="Polar residues" evidence="1">
    <location>
        <begin position="66"/>
        <end position="76"/>
    </location>
</feature>
<dbReference type="EMBL" id="JAEUBG010005289">
    <property type="protein sequence ID" value="KAH3676327.1"/>
    <property type="molecule type" value="Genomic_DNA"/>
</dbReference>
<evidence type="ECO:0000256" key="1">
    <source>
        <dbReference type="SAM" id="MobiDB-lite"/>
    </source>
</evidence>
<reference evidence="2" key="2">
    <citation type="submission" date="2021-01" db="EMBL/GenBank/DDBJ databases">
        <authorList>
            <person name="Schikora-Tamarit M.A."/>
        </authorList>
    </citation>
    <scope>NUCLEOTIDE SEQUENCE</scope>
    <source>
        <strain evidence="2">CBS2887</strain>
    </source>
</reference>
<dbReference type="Proteomes" id="UP000774326">
    <property type="component" value="Unassembled WGS sequence"/>
</dbReference>
<keyword evidence="3" id="KW-1185">Reference proteome</keyword>
<gene>
    <name evidence="2" type="ORF">WICPIJ_009137</name>
</gene>
<feature type="region of interest" description="Disordered" evidence="1">
    <location>
        <begin position="95"/>
        <end position="141"/>
    </location>
</feature>
<sequence length="141" mass="15377">MGQKRRIINRRSVSVLGSGSDPGTKEEEDVWNGTASKRDEGQQGSGPFITQSVVHLNGEQWDRSTPHGSQEGLSSQTGGGVVLVGVDNVVVGRVVQHHETNTTGKPRETRTSPRDCWVRGPGEAEQTNWDEPAANHHWDQS</sequence>
<dbReference type="OrthoDB" id="10638256at2759"/>
<feature type="compositionally biased region" description="Basic and acidic residues" evidence="1">
    <location>
        <begin position="96"/>
        <end position="117"/>
    </location>
</feature>
<evidence type="ECO:0000313" key="2">
    <source>
        <dbReference type="EMBL" id="KAH3676327.1"/>
    </source>
</evidence>
<feature type="region of interest" description="Disordered" evidence="1">
    <location>
        <begin position="1"/>
        <end position="79"/>
    </location>
</feature>
<protein>
    <submittedName>
        <fullName evidence="2">Uncharacterized protein</fullName>
    </submittedName>
</protein>
<comment type="caution">
    <text evidence="2">The sequence shown here is derived from an EMBL/GenBank/DDBJ whole genome shotgun (WGS) entry which is preliminary data.</text>
</comment>
<reference evidence="2" key="1">
    <citation type="journal article" date="2021" name="Open Biol.">
        <title>Shared evolutionary footprints suggest mitochondrial oxidative damage underlies multiple complex I losses in fungi.</title>
        <authorList>
            <person name="Schikora-Tamarit M.A."/>
            <person name="Marcet-Houben M."/>
            <person name="Nosek J."/>
            <person name="Gabaldon T."/>
        </authorList>
    </citation>
    <scope>NUCLEOTIDE SEQUENCE</scope>
    <source>
        <strain evidence="2">CBS2887</strain>
    </source>
</reference>
<organism evidence="2 3">
    <name type="scientific">Wickerhamomyces pijperi</name>
    <name type="common">Yeast</name>
    <name type="synonym">Pichia pijperi</name>
    <dbReference type="NCBI Taxonomy" id="599730"/>
    <lineage>
        <taxon>Eukaryota</taxon>
        <taxon>Fungi</taxon>
        <taxon>Dikarya</taxon>
        <taxon>Ascomycota</taxon>
        <taxon>Saccharomycotina</taxon>
        <taxon>Saccharomycetes</taxon>
        <taxon>Phaffomycetales</taxon>
        <taxon>Wickerhamomycetaceae</taxon>
        <taxon>Wickerhamomyces</taxon>
    </lineage>
</organism>
<name>A0A9P8PQR3_WICPI</name>
<accession>A0A9P8PQR3</accession>
<proteinExistence type="predicted"/>
<evidence type="ECO:0000313" key="3">
    <source>
        <dbReference type="Proteomes" id="UP000774326"/>
    </source>
</evidence>
<dbReference type="AlphaFoldDB" id="A0A9P8PQR3"/>